<protein>
    <submittedName>
        <fullName evidence="1">Uncharacterized protein</fullName>
    </submittedName>
</protein>
<evidence type="ECO:0000313" key="2">
    <source>
        <dbReference type="Proteomes" id="UP000830395"/>
    </source>
</evidence>
<evidence type="ECO:0000313" key="1">
    <source>
        <dbReference type="EMBL" id="MCJ8742534.1"/>
    </source>
</evidence>
<reference evidence="1" key="1">
    <citation type="submission" date="2020-02" db="EMBL/GenBank/DDBJ databases">
        <title>Genome sequencing of the panga catfish, Pangasius djambal.</title>
        <authorList>
            <person name="Wen M."/>
            <person name="Zahm M."/>
            <person name="Roques C."/>
            <person name="Cabau C."/>
            <person name="Klopp C."/>
            <person name="Donnadieu C."/>
            <person name="Jouanno E."/>
            <person name="Avarre J.-C."/>
            <person name="Campet M."/>
            <person name="Ha T."/>
            <person name="Dugue R."/>
            <person name="Lampietro C."/>
            <person name="Louis A."/>
            <person name="Herpin A."/>
            <person name="Echchiki A."/>
            <person name="Berthelot C."/>
            <person name="Parey E."/>
            <person name="Roest-Crollius H."/>
            <person name="Braasch I."/>
            <person name="Postlethwait J.H."/>
            <person name="Bobe J."/>
            <person name="Montfort J."/>
            <person name="Bouchez O."/>
            <person name="Begum T."/>
            <person name="Schartl M."/>
            <person name="Gustiano R."/>
            <person name="Guiguen Y."/>
        </authorList>
    </citation>
    <scope>NUCLEOTIDE SEQUENCE</scope>
    <source>
        <strain evidence="1">Pdj_M5554</strain>
    </source>
</reference>
<keyword evidence="2" id="KW-1185">Reference proteome</keyword>
<gene>
    <name evidence="1" type="ORF">PDJAM_G00083170</name>
</gene>
<name>A0ACC5Z3F2_9TELE</name>
<proteinExistence type="predicted"/>
<comment type="caution">
    <text evidence="1">The sequence shown here is derived from an EMBL/GenBank/DDBJ whole genome shotgun (WGS) entry which is preliminary data.</text>
</comment>
<organism evidence="1 2">
    <name type="scientific">Pangasius djambal</name>
    <dbReference type="NCBI Taxonomy" id="1691987"/>
    <lineage>
        <taxon>Eukaryota</taxon>
        <taxon>Metazoa</taxon>
        <taxon>Chordata</taxon>
        <taxon>Craniata</taxon>
        <taxon>Vertebrata</taxon>
        <taxon>Euteleostomi</taxon>
        <taxon>Actinopterygii</taxon>
        <taxon>Neopterygii</taxon>
        <taxon>Teleostei</taxon>
        <taxon>Ostariophysi</taxon>
        <taxon>Siluriformes</taxon>
        <taxon>Pangasiidae</taxon>
        <taxon>Pangasius</taxon>
    </lineage>
</organism>
<sequence>MSVRRLSGDNCKFKASTLKTYTIQEQPLIFKRPVIYGGALYGLKKRDGKRDVIITTDCYNKLTARNWKNRFEKLPDLDRKLFAYGPVYLGGNAGLAGLIANSLYRRALNVTQGRFTSGLPMSVLPFLTTVALYNATVSNPLLAGDLNCPTCTLLRGALVGVAGGGIYPILLALPVNAGLAARYSSAPMPEKGNIFRFWVTLSKPIVRKMYAVLLLQTLFGTYLGSKHYEIYLKMLKLPESDSEDLHD</sequence>
<accession>A0ACC5Z3F2</accession>
<dbReference type="Proteomes" id="UP000830395">
    <property type="component" value="Chromosome 17"/>
</dbReference>
<dbReference type="EMBL" id="CM040991">
    <property type="protein sequence ID" value="MCJ8742534.1"/>
    <property type="molecule type" value="Genomic_DNA"/>
</dbReference>